<feature type="region of interest" description="Disordered" evidence="1">
    <location>
        <begin position="1"/>
        <end position="64"/>
    </location>
</feature>
<reference evidence="2 3" key="1">
    <citation type="journal article" date="2010" name="PLoS Genet.">
        <title>De novo assembly of a 40 Mb eukaryotic genome from short sequence reads: Sordaria macrospora, a model organism for fungal morphogenesis.</title>
        <authorList>
            <person name="Nowrousian M."/>
            <person name="Stajich J."/>
            <person name="Chu M."/>
            <person name="Engh I."/>
            <person name="Espagne E."/>
            <person name="Halliday K."/>
            <person name="Kamerewerd J."/>
            <person name="Kempken F."/>
            <person name="Knab B."/>
            <person name="Kuo H.C."/>
            <person name="Osiewacz H.D."/>
            <person name="Poeggeler S."/>
            <person name="Read N."/>
            <person name="Seiler S."/>
            <person name="Smith K."/>
            <person name="Zickler D."/>
            <person name="Kueck U."/>
            <person name="Freitag M."/>
        </authorList>
    </citation>
    <scope>NUCLEOTIDE SEQUENCE [LARGE SCALE GENOMIC DNA]</scope>
    <source>
        <strain evidence="3">ATCC MYA-333 / DSM 997 / K(L3346) / K-hell</strain>
        <tissue evidence="2">Mycelium</tissue>
    </source>
</reference>
<evidence type="ECO:0000313" key="2">
    <source>
        <dbReference type="EMBL" id="CCC14025.1"/>
    </source>
</evidence>
<proteinExistence type="predicted"/>
<feature type="compositionally biased region" description="Polar residues" evidence="1">
    <location>
        <begin position="1"/>
        <end position="14"/>
    </location>
</feature>
<dbReference type="AlphaFoldDB" id="F7W9N4"/>
<feature type="compositionally biased region" description="Polar residues" evidence="1">
    <location>
        <begin position="29"/>
        <end position="58"/>
    </location>
</feature>
<evidence type="ECO:0000256" key="1">
    <source>
        <dbReference type="SAM" id="MobiDB-lite"/>
    </source>
</evidence>
<dbReference type="eggNOG" id="ENOG502RMIJ">
    <property type="taxonomic scope" value="Eukaryota"/>
</dbReference>
<keyword evidence="3" id="KW-1185">Reference proteome</keyword>
<organism evidence="2 3">
    <name type="scientific">Sordaria macrospora (strain ATCC MYA-333 / DSM 997 / K(L3346) / K-hell)</name>
    <dbReference type="NCBI Taxonomy" id="771870"/>
    <lineage>
        <taxon>Eukaryota</taxon>
        <taxon>Fungi</taxon>
        <taxon>Dikarya</taxon>
        <taxon>Ascomycota</taxon>
        <taxon>Pezizomycotina</taxon>
        <taxon>Sordariomycetes</taxon>
        <taxon>Sordariomycetidae</taxon>
        <taxon>Sordariales</taxon>
        <taxon>Sordariaceae</taxon>
        <taxon>Sordaria</taxon>
    </lineage>
</organism>
<dbReference type="VEuPathDB" id="FungiDB:SMAC_08192"/>
<dbReference type="OrthoDB" id="4589325at2759"/>
<dbReference type="OMA" id="LAMFESR"/>
<dbReference type="InParanoid" id="F7W9N4"/>
<protein>
    <submittedName>
        <fullName evidence="2">WGS project CABT00000000 data, contig 2.53</fullName>
    </submittedName>
</protein>
<sequence length="138" mass="15164">MSSPSDRTSRGPTSTKKKVKTDSPAGCPSNRSGLAQGGSMSTEARTIGRSNISQSGSVVSGAHNTDILFDDGSLQHYRLAMFEGQHRLDEGTIYARLQHDDVTTTSTIVNDEEFRTTFYETRASDEIRHFDNTFNANK</sequence>
<comment type="caution">
    <text evidence="2">The sequence shown here is derived from an EMBL/GenBank/DDBJ whole genome shotgun (WGS) entry which is preliminary data.</text>
</comment>
<dbReference type="EMBL" id="CABT02000053">
    <property type="protein sequence ID" value="CCC14025.1"/>
    <property type="molecule type" value="Genomic_DNA"/>
</dbReference>
<dbReference type="Proteomes" id="UP000001881">
    <property type="component" value="Unassembled WGS sequence"/>
</dbReference>
<dbReference type="HOGENOM" id="CLU_1856551_0_0_1"/>
<gene>
    <name evidence="2" type="ORF">SMAC_08192</name>
</gene>
<evidence type="ECO:0000313" key="3">
    <source>
        <dbReference type="Proteomes" id="UP000001881"/>
    </source>
</evidence>
<accession>F7W9N4</accession>
<name>F7W9N4_SORMK</name>